<organism evidence="2 3">
    <name type="scientific">Syphacia muris</name>
    <dbReference type="NCBI Taxonomy" id="451379"/>
    <lineage>
        <taxon>Eukaryota</taxon>
        <taxon>Metazoa</taxon>
        <taxon>Ecdysozoa</taxon>
        <taxon>Nematoda</taxon>
        <taxon>Chromadorea</taxon>
        <taxon>Rhabditida</taxon>
        <taxon>Spirurina</taxon>
        <taxon>Oxyuridomorpha</taxon>
        <taxon>Oxyuroidea</taxon>
        <taxon>Oxyuridae</taxon>
        <taxon>Syphacia</taxon>
    </lineage>
</organism>
<dbReference type="Proteomes" id="UP000046393">
    <property type="component" value="Unplaced"/>
</dbReference>
<keyword evidence="1" id="KW-0175">Coiled coil</keyword>
<proteinExistence type="predicted"/>
<evidence type="ECO:0000313" key="2">
    <source>
        <dbReference type="Proteomes" id="UP000046393"/>
    </source>
</evidence>
<evidence type="ECO:0000313" key="3">
    <source>
        <dbReference type="WBParaSite" id="SMUV_0000814801-mRNA-1"/>
    </source>
</evidence>
<dbReference type="AlphaFoldDB" id="A0A158R5U3"/>
<dbReference type="STRING" id="451379.A0A158R5U3"/>
<feature type="coiled-coil region" evidence="1">
    <location>
        <begin position="85"/>
        <end position="119"/>
    </location>
</feature>
<reference evidence="3" key="1">
    <citation type="submission" date="2016-04" db="UniProtKB">
        <authorList>
            <consortium name="WormBaseParasite"/>
        </authorList>
    </citation>
    <scope>IDENTIFICATION</scope>
</reference>
<name>A0A158R5U3_9BILA</name>
<dbReference type="WBParaSite" id="SMUV_0000814801-mRNA-1">
    <property type="protein sequence ID" value="SMUV_0000814801-mRNA-1"/>
    <property type="gene ID" value="SMUV_0000814801"/>
</dbReference>
<accession>A0A158R5U3</accession>
<protein>
    <submittedName>
        <fullName evidence="3">Tudor domain-containing protein</fullName>
    </submittedName>
</protein>
<keyword evidence="2" id="KW-1185">Reference proteome</keyword>
<sequence>MSTVRALRQVQNICKASDNVEELKHLTKKSYKKELVENYNDVEDIKVQNNAENKCQEIIEKKIDTGVQVELVDECWTVMWIEDWIEVEKMETDFLQEKLDALNAEISEEESDISDLLEYIYSTDANVNESDEDNNVFEIPDTNKGDDLKDENDVAERRADESTQTVADECKVFSFHFWKAVESAFDYWNERSLTEEVTVESVDNFQTFRMHLKIASLLQLSVSCLIFATVFGYECINGTTNRFVVASDSKKLPVMLSNLVVTVFDKTMKPSCAYDKANVIFPGFFQYSKGTIHIKKPYKLVGRTFVKLTVVSESGVEYCVNGESAQWYIPDALCVYDFCEAVGENICKLMGKPGVHTIEDLVEKAGYSRRIKLPDEPCFLNALCAHDFLSGRYRLKLAIEYKGKLISRWNVPSNTKYVQFYVSDDENENSGANNKRGTIKGRFSNNQTLSELWSKKQQMENLIEDEI</sequence>
<evidence type="ECO:0000256" key="1">
    <source>
        <dbReference type="SAM" id="Coils"/>
    </source>
</evidence>